<protein>
    <recommendedName>
        <fullName evidence="3">Bacterial transcriptional activator domain-containing protein</fullName>
    </recommendedName>
</protein>
<name>A0ABS2F2D3_9ACTN</name>
<evidence type="ECO:0000313" key="5">
    <source>
        <dbReference type="Proteomes" id="UP000712527"/>
    </source>
</evidence>
<dbReference type="InterPro" id="IPR051677">
    <property type="entry name" value="AfsR-DnrI-RedD_regulator"/>
</dbReference>
<evidence type="ECO:0000313" key="4">
    <source>
        <dbReference type="EMBL" id="MBM6774708.1"/>
    </source>
</evidence>
<sequence length="738" mass="79335">MYLLGCGSSDDLRRVLGRDSFELLAGLRSMTPVFGISADLSSFDCLCSDRPYALSLILSRLSALCALFPRDVELVEQILVERGAFARCAALLRMVGVGEHPEAFLPQLAAFLDYGETELAQKIVKACRNDEVVSAKLDALGDVISAVANEETRGGLETARTDGLSDDAFMLLDARRAAQGLPFGCEGGRAFDSPLARRLVVHRKTCDLMIAGRSVEALGTLVSNGGDEEPTTVSGALLELDREMVRLLVGDRGDERAGLVNHAEELLSRSSLAGLSSYVSVVEVVRRTMRGDACAGAEAASLAARAERRGDVVPQVIGLIAGCICDLRTSTLTRANVKALLAQSVAKRTSLAYLARVAELLGEVARYQLGERIASPDAEVVHDDLFAVHAFLLEVMGTDEESLQNVETAREVPRDALWLLGILSRGMGEFSALVKECMPPVWRRAAKSSFPDVPSSPARSESVEGACGTMSEGVNSAEGSVPIEIHLLGGFSVCVRGVRVPDWKLEQRGAKSMLEYLALHRGVAKRYQLVEQVWPGCDYTTGFNHAYQATSVVRRAIGEIETGLDPFVAGRASREVALDMGIVGCDVDAFCSAAREASDSTDPSRALEMARRAERLYVGDLYLPSVDATGFIANARSELRDLYADAMVAGGDAALSLGRERTAIRLASNALAINDLREDAVIILIRALRTSGRAVEAEQQYRRYSGRLLRANGHACPSERLRRLMGETPAPPSTGGQA</sequence>
<dbReference type="Gene3D" id="1.10.10.10">
    <property type="entry name" value="Winged helix-like DNA-binding domain superfamily/Winged helix DNA-binding domain"/>
    <property type="match status" value="1"/>
</dbReference>
<dbReference type="SMART" id="SM01043">
    <property type="entry name" value="BTAD"/>
    <property type="match status" value="1"/>
</dbReference>
<dbReference type="Gene3D" id="1.25.40.10">
    <property type="entry name" value="Tetratricopeptide repeat domain"/>
    <property type="match status" value="1"/>
</dbReference>
<accession>A0ABS2F2D3</accession>
<comment type="caution">
    <text evidence="4">The sequence shown here is derived from an EMBL/GenBank/DDBJ whole genome shotgun (WGS) entry which is preliminary data.</text>
</comment>
<dbReference type="Pfam" id="PF03704">
    <property type="entry name" value="BTAD"/>
    <property type="match status" value="1"/>
</dbReference>
<keyword evidence="2" id="KW-0804">Transcription</keyword>
<evidence type="ECO:0000256" key="1">
    <source>
        <dbReference type="ARBA" id="ARBA00023015"/>
    </source>
</evidence>
<dbReference type="InterPro" id="IPR036388">
    <property type="entry name" value="WH-like_DNA-bd_sf"/>
</dbReference>
<dbReference type="PANTHER" id="PTHR35807:SF1">
    <property type="entry name" value="TRANSCRIPTIONAL REGULATOR REDD"/>
    <property type="match status" value="1"/>
</dbReference>
<evidence type="ECO:0000259" key="3">
    <source>
        <dbReference type="SMART" id="SM01043"/>
    </source>
</evidence>
<proteinExistence type="predicted"/>
<keyword evidence="1" id="KW-0805">Transcription regulation</keyword>
<gene>
    <name evidence="4" type="ORF">H9X80_04020</name>
</gene>
<dbReference type="InterPro" id="IPR005158">
    <property type="entry name" value="BTAD"/>
</dbReference>
<dbReference type="Proteomes" id="UP000712527">
    <property type="component" value="Unassembled WGS sequence"/>
</dbReference>
<organism evidence="4 5">
    <name type="scientific">Olsenella profusa</name>
    <dbReference type="NCBI Taxonomy" id="138595"/>
    <lineage>
        <taxon>Bacteria</taxon>
        <taxon>Bacillati</taxon>
        <taxon>Actinomycetota</taxon>
        <taxon>Coriobacteriia</taxon>
        <taxon>Coriobacteriales</taxon>
        <taxon>Atopobiaceae</taxon>
        <taxon>Olsenella</taxon>
    </lineage>
</organism>
<dbReference type="EMBL" id="JACSNQ010000005">
    <property type="protein sequence ID" value="MBM6774708.1"/>
    <property type="molecule type" value="Genomic_DNA"/>
</dbReference>
<dbReference type="PANTHER" id="PTHR35807">
    <property type="entry name" value="TRANSCRIPTIONAL REGULATOR REDD-RELATED"/>
    <property type="match status" value="1"/>
</dbReference>
<evidence type="ECO:0000256" key="2">
    <source>
        <dbReference type="ARBA" id="ARBA00023163"/>
    </source>
</evidence>
<keyword evidence="5" id="KW-1185">Reference proteome</keyword>
<dbReference type="SUPFAM" id="SSF48452">
    <property type="entry name" value="TPR-like"/>
    <property type="match status" value="1"/>
</dbReference>
<feature type="domain" description="Bacterial transcriptional activator" evidence="3">
    <location>
        <begin position="585"/>
        <end position="729"/>
    </location>
</feature>
<dbReference type="InterPro" id="IPR011990">
    <property type="entry name" value="TPR-like_helical_dom_sf"/>
</dbReference>
<reference evidence="4 5" key="1">
    <citation type="journal article" date="2021" name="Sci. Rep.">
        <title>The distribution of antibiotic resistance genes in chicken gut microbiota commensals.</title>
        <authorList>
            <person name="Juricova H."/>
            <person name="Matiasovicova J."/>
            <person name="Kubasova T."/>
            <person name="Cejkova D."/>
            <person name="Rychlik I."/>
        </authorList>
    </citation>
    <scope>NUCLEOTIDE SEQUENCE [LARGE SCALE GENOMIC DNA]</scope>
    <source>
        <strain evidence="4 5">An794</strain>
    </source>
</reference>